<evidence type="ECO:0000256" key="4">
    <source>
        <dbReference type="SAM" id="MobiDB-lite"/>
    </source>
</evidence>
<dbReference type="Gene3D" id="1.25.10.10">
    <property type="entry name" value="Leucine-rich Repeat Variant"/>
    <property type="match status" value="1"/>
</dbReference>
<dbReference type="EMBL" id="CAXITT010000009">
    <property type="protein sequence ID" value="CAL1526820.1"/>
    <property type="molecule type" value="Genomic_DNA"/>
</dbReference>
<keyword evidence="2 3" id="KW-0175">Coiled coil</keyword>
<dbReference type="SMART" id="SM01140">
    <property type="entry name" value="Drf_GBD"/>
    <property type="match status" value="1"/>
</dbReference>
<dbReference type="InterPro" id="IPR014768">
    <property type="entry name" value="GBD/FH3_dom"/>
</dbReference>
<dbReference type="InterPro" id="IPR044933">
    <property type="entry name" value="DIA_GBD_sf"/>
</dbReference>
<organism evidence="6 7">
    <name type="scientific">Lymnaea stagnalis</name>
    <name type="common">Great pond snail</name>
    <name type="synonym">Helix stagnalis</name>
    <dbReference type="NCBI Taxonomy" id="6523"/>
    <lineage>
        <taxon>Eukaryota</taxon>
        <taxon>Metazoa</taxon>
        <taxon>Spiralia</taxon>
        <taxon>Lophotrochozoa</taxon>
        <taxon>Mollusca</taxon>
        <taxon>Gastropoda</taxon>
        <taxon>Heterobranchia</taxon>
        <taxon>Euthyneura</taxon>
        <taxon>Panpulmonata</taxon>
        <taxon>Hygrophila</taxon>
        <taxon>Lymnaeoidea</taxon>
        <taxon>Lymnaeidae</taxon>
        <taxon>Lymnaea</taxon>
    </lineage>
</organism>
<feature type="compositionally biased region" description="Polar residues" evidence="4">
    <location>
        <begin position="585"/>
        <end position="594"/>
    </location>
</feature>
<dbReference type="Proteomes" id="UP001497497">
    <property type="component" value="Unassembled WGS sequence"/>
</dbReference>
<dbReference type="PROSITE" id="PS51232">
    <property type="entry name" value="GBD_FH3"/>
    <property type="match status" value="1"/>
</dbReference>
<name>A0AAV2GZJ0_LYMST</name>
<evidence type="ECO:0000256" key="3">
    <source>
        <dbReference type="SAM" id="Coils"/>
    </source>
</evidence>
<dbReference type="InterPro" id="IPR051412">
    <property type="entry name" value="Formin_Homology_Diaphanous_sf"/>
</dbReference>
<dbReference type="InterPro" id="IPR010472">
    <property type="entry name" value="FH3_dom"/>
</dbReference>
<proteinExistence type="inferred from homology"/>
<dbReference type="PANTHER" id="PTHR45691">
    <property type="entry name" value="PROTEIN DIAPHANOUS"/>
    <property type="match status" value="1"/>
</dbReference>
<gene>
    <name evidence="6" type="ORF">GSLYS_00000997001</name>
</gene>
<dbReference type="SMART" id="SM01139">
    <property type="entry name" value="Drf_FH3"/>
    <property type="match status" value="1"/>
</dbReference>
<dbReference type="SUPFAM" id="SSF48371">
    <property type="entry name" value="ARM repeat"/>
    <property type="match status" value="1"/>
</dbReference>
<dbReference type="GO" id="GO:0003779">
    <property type="term" value="F:actin binding"/>
    <property type="evidence" value="ECO:0007669"/>
    <property type="project" value="InterPro"/>
</dbReference>
<dbReference type="InterPro" id="IPR010473">
    <property type="entry name" value="GTPase-bd"/>
</dbReference>
<keyword evidence="7" id="KW-1185">Reference proteome</keyword>
<dbReference type="AlphaFoldDB" id="A0AAV2GZJ0"/>
<dbReference type="GO" id="GO:0005884">
    <property type="term" value="C:actin filament"/>
    <property type="evidence" value="ECO:0007669"/>
    <property type="project" value="TreeGrafter"/>
</dbReference>
<comment type="caution">
    <text evidence="6">The sequence shown here is derived from an EMBL/GenBank/DDBJ whole genome shotgun (WGS) entry which is preliminary data.</text>
</comment>
<reference evidence="6 7" key="1">
    <citation type="submission" date="2024-04" db="EMBL/GenBank/DDBJ databases">
        <authorList>
            <consortium name="Genoscope - CEA"/>
            <person name="William W."/>
        </authorList>
    </citation>
    <scope>NUCLEOTIDE SEQUENCE [LARGE SCALE GENOMIC DNA]</scope>
</reference>
<dbReference type="InterPro" id="IPR016024">
    <property type="entry name" value="ARM-type_fold"/>
</dbReference>
<evidence type="ECO:0000256" key="2">
    <source>
        <dbReference type="ARBA" id="ARBA00023054"/>
    </source>
</evidence>
<evidence type="ECO:0000259" key="5">
    <source>
        <dbReference type="PROSITE" id="PS51232"/>
    </source>
</evidence>
<evidence type="ECO:0000313" key="7">
    <source>
        <dbReference type="Proteomes" id="UP001497497"/>
    </source>
</evidence>
<dbReference type="Gene3D" id="1.10.238.150">
    <property type="entry name" value="Formin, FH3 diaphanous domain"/>
    <property type="match status" value="1"/>
</dbReference>
<dbReference type="InterPro" id="IPR011989">
    <property type="entry name" value="ARM-like"/>
</dbReference>
<dbReference type="GO" id="GO:0031267">
    <property type="term" value="F:small GTPase binding"/>
    <property type="evidence" value="ECO:0007669"/>
    <property type="project" value="InterPro"/>
</dbReference>
<dbReference type="PANTHER" id="PTHR45691:SF6">
    <property type="entry name" value="PROTEIN DIAPHANOUS"/>
    <property type="match status" value="1"/>
</dbReference>
<feature type="compositionally biased region" description="Low complexity" evidence="4">
    <location>
        <begin position="23"/>
        <end position="33"/>
    </location>
</feature>
<evidence type="ECO:0000256" key="1">
    <source>
        <dbReference type="ARBA" id="ARBA00008214"/>
    </source>
</evidence>
<dbReference type="Pfam" id="PF06371">
    <property type="entry name" value="Drf_GBD"/>
    <property type="match status" value="1"/>
</dbReference>
<dbReference type="Pfam" id="PF06367">
    <property type="entry name" value="Drf_FH3"/>
    <property type="match status" value="1"/>
</dbReference>
<accession>A0AAV2GZJ0</accession>
<dbReference type="GO" id="GO:0030041">
    <property type="term" value="P:actin filament polymerization"/>
    <property type="evidence" value="ECO:0007669"/>
    <property type="project" value="TreeGrafter"/>
</dbReference>
<feature type="region of interest" description="Disordered" evidence="4">
    <location>
        <begin position="533"/>
        <end position="604"/>
    </location>
</feature>
<feature type="coiled-coil region" evidence="3">
    <location>
        <begin position="470"/>
        <end position="497"/>
    </location>
</feature>
<feature type="domain" description="GBD/FH3" evidence="5">
    <location>
        <begin position="52"/>
        <end position="422"/>
    </location>
</feature>
<sequence length="640" mass="73066">MAQEKSKSRSSMFFNKKSKKPSKSTSSASSKSAPSDDHGFNGGDPFTETVDFQHMGDKEVDKRFEQLLDDMNLTEEKKAPLRSKDGVFRRQMLQMHVRGVTKSKGGELDTPQAFIISLMDPDLKGGKRLQVLEALRVSLTSKPVSWVKEFGERGLNAILRNLTYCCDNTSERRSTYECVRCLKAFMNNKFGLMSILDHEEALTIMSRTVDPSDPPTMLEAVRLLAAMCLVPPNGHEKVLEGLTVCGEIRSQERFVPIISGLAMRDNPAMQVACIQVVNAIVFTPDDIDFRMHLRNEFMRTGLIDLLEWLDNQEDEELKTHVKIFHEHKEEDQEEFSHRYDNISMEIEYPFKQFQKRILQFYFIYLAQLLLLRSVGNTVAEPYFLSILQHLLLIRDDIFARPQYYKLIEECITQIVLHRSGCDPDFRQTKRFDIDVEPLLVSLSDRSKFEDPGEISIADMTAKLDTALTAKQESEAKATSLESKVQQYELELTQLKEKISQSFGSSSLFVIMFHLFHTDQSRYWSKHQRSTRKRAWRRCRRAGSSPTSTTTRRRATPTSSTPTTPSPTWNGATASSAPTTTPRRGSASSTPSTWHGSPRSARHGSTTTTWCIFSPFKCASPWHGTKEKIYYHSSDQEIKLE</sequence>
<evidence type="ECO:0000313" key="6">
    <source>
        <dbReference type="EMBL" id="CAL1526820.1"/>
    </source>
</evidence>
<feature type="compositionally biased region" description="Low complexity" evidence="4">
    <location>
        <begin position="541"/>
        <end position="581"/>
    </location>
</feature>
<protein>
    <recommendedName>
        <fullName evidence="5">GBD/FH3 domain-containing protein</fullName>
    </recommendedName>
</protein>
<feature type="region of interest" description="Disordered" evidence="4">
    <location>
        <begin position="1"/>
        <end position="50"/>
    </location>
</feature>
<dbReference type="Gene3D" id="1.10.20.40">
    <property type="entry name" value="Formin, diaphanous GTPase-binding domain"/>
    <property type="match status" value="1"/>
</dbReference>
<comment type="similarity">
    <text evidence="1">Belongs to the formin homology family. Diaphanous subfamily.</text>
</comment>